<evidence type="ECO:0000256" key="2">
    <source>
        <dbReference type="ARBA" id="ARBA00012438"/>
    </source>
</evidence>
<sequence length="528" mass="60185">MVLIVDDRPENILPLKKILELHKFAVDTAESGEEALKKILKTNYSVIILDVQMPGMDGFEVATAITGFSRSKDTSIIFLSAVNTEKKFITKGYTSGGVDYLTKPVDPDILVLKVKTLHRLYEQQQELRATQDSLRKEIEVRKQAQEELSSRMQELRLVLASLPQMAFTVTTDGTIEYVNEHWFNYSINSKAFPLTHDDDLDTCQEWPSYLEKGIEFTREMRLKEIATGDYRHHLLRITPIKQQDALVRWVGTFTDIHAQKLAAETLEEQVATRTKELLLKNTELETTNHELQQFTWVVSHDLKEPLRKIQLLHDLIKERYLNGNPEAISYLDRSIRSSARLSKLIDDLLAYSQLARPAMFKPTDLKALLDEILVDFEDTINKKSAVITIDTLPVIDTIPGRIRQVFQNLISNALKFTRTNVAPIITIRAELVAEKELDSERCENGNFCRIVVSDNGIGFDEKFLDRIFVIFQRLNNRTSYEGTGIGLAIAKKNIDRHSGLISARSKIDEGTQFILILPTQQLGEPATN</sequence>
<dbReference type="CDD" id="cd00082">
    <property type="entry name" value="HisKA"/>
    <property type="match status" value="1"/>
</dbReference>
<name>A0A6M0IDC5_9BACT</name>
<dbReference type="SUPFAM" id="SSF55874">
    <property type="entry name" value="ATPase domain of HSP90 chaperone/DNA topoisomerase II/histidine kinase"/>
    <property type="match status" value="1"/>
</dbReference>
<dbReference type="SMART" id="SM00448">
    <property type="entry name" value="REC"/>
    <property type="match status" value="1"/>
</dbReference>
<evidence type="ECO:0000256" key="1">
    <source>
        <dbReference type="ARBA" id="ARBA00000085"/>
    </source>
</evidence>
<dbReference type="SMART" id="SM00387">
    <property type="entry name" value="HATPase_c"/>
    <property type="match status" value="1"/>
</dbReference>
<keyword evidence="5" id="KW-0418">Kinase</keyword>
<dbReference type="PROSITE" id="PS50109">
    <property type="entry name" value="HIS_KIN"/>
    <property type="match status" value="1"/>
</dbReference>
<dbReference type="PROSITE" id="PS50110">
    <property type="entry name" value="RESPONSE_REGULATORY"/>
    <property type="match status" value="1"/>
</dbReference>
<evidence type="ECO:0000256" key="4">
    <source>
        <dbReference type="ARBA" id="ARBA00022679"/>
    </source>
</evidence>
<dbReference type="AlphaFoldDB" id="A0A6M0IDC5"/>
<dbReference type="Gene3D" id="3.30.565.10">
    <property type="entry name" value="Histidine kinase-like ATPase, C-terminal domain"/>
    <property type="match status" value="1"/>
</dbReference>
<dbReference type="Pfam" id="PF00512">
    <property type="entry name" value="HisKA"/>
    <property type="match status" value="1"/>
</dbReference>
<dbReference type="Gene3D" id="3.30.450.20">
    <property type="entry name" value="PAS domain"/>
    <property type="match status" value="1"/>
</dbReference>
<dbReference type="InterPro" id="IPR035965">
    <property type="entry name" value="PAS-like_dom_sf"/>
</dbReference>
<dbReference type="PROSITE" id="PS50113">
    <property type="entry name" value="PAC"/>
    <property type="match status" value="1"/>
</dbReference>
<dbReference type="PANTHER" id="PTHR43047:SF2">
    <property type="entry name" value="HISTIDINE KINASE M7"/>
    <property type="match status" value="1"/>
</dbReference>
<gene>
    <name evidence="11" type="ORF">GK091_05145</name>
</gene>
<feature type="coiled-coil region" evidence="7">
    <location>
        <begin position="117"/>
        <end position="147"/>
    </location>
</feature>
<dbReference type="GO" id="GO:0009927">
    <property type="term" value="F:histidine phosphotransfer kinase activity"/>
    <property type="evidence" value="ECO:0007669"/>
    <property type="project" value="TreeGrafter"/>
</dbReference>
<dbReference type="GO" id="GO:0005886">
    <property type="term" value="C:plasma membrane"/>
    <property type="evidence" value="ECO:0007669"/>
    <property type="project" value="TreeGrafter"/>
</dbReference>
<dbReference type="Gene3D" id="3.40.50.2300">
    <property type="match status" value="1"/>
</dbReference>
<keyword evidence="4" id="KW-0808">Transferase</keyword>
<keyword evidence="7" id="KW-0175">Coiled coil</keyword>
<dbReference type="RefSeq" id="WP_164035531.1">
    <property type="nucleotide sequence ID" value="NZ_JAAGNZ010000001.1"/>
</dbReference>
<dbReference type="SUPFAM" id="SSF52172">
    <property type="entry name" value="CheY-like"/>
    <property type="match status" value="1"/>
</dbReference>
<evidence type="ECO:0000256" key="3">
    <source>
        <dbReference type="ARBA" id="ARBA00022553"/>
    </source>
</evidence>
<dbReference type="Pfam" id="PF02518">
    <property type="entry name" value="HATPase_c"/>
    <property type="match status" value="1"/>
</dbReference>
<feature type="domain" description="Histidine kinase" evidence="8">
    <location>
        <begin position="297"/>
        <end position="521"/>
    </location>
</feature>
<organism evidence="11 12">
    <name type="scientific">Spirosoma agri</name>
    <dbReference type="NCBI Taxonomy" id="1987381"/>
    <lineage>
        <taxon>Bacteria</taxon>
        <taxon>Pseudomonadati</taxon>
        <taxon>Bacteroidota</taxon>
        <taxon>Cytophagia</taxon>
        <taxon>Cytophagales</taxon>
        <taxon>Cytophagaceae</taxon>
        <taxon>Spirosoma</taxon>
    </lineage>
</organism>
<dbReference type="InterPro" id="IPR011006">
    <property type="entry name" value="CheY-like_superfamily"/>
</dbReference>
<accession>A0A6M0IDC5</accession>
<feature type="modified residue" description="4-aspartylphosphate" evidence="6">
    <location>
        <position position="50"/>
    </location>
</feature>
<dbReference type="InterPro" id="IPR000014">
    <property type="entry name" value="PAS"/>
</dbReference>
<dbReference type="Pfam" id="PF00072">
    <property type="entry name" value="Response_reg"/>
    <property type="match status" value="1"/>
</dbReference>
<dbReference type="InterPro" id="IPR005467">
    <property type="entry name" value="His_kinase_dom"/>
</dbReference>
<dbReference type="CDD" id="cd00130">
    <property type="entry name" value="PAS"/>
    <property type="match status" value="1"/>
</dbReference>
<dbReference type="EC" id="2.7.13.3" evidence="2"/>
<evidence type="ECO:0000256" key="7">
    <source>
        <dbReference type="SAM" id="Coils"/>
    </source>
</evidence>
<dbReference type="SUPFAM" id="SSF55785">
    <property type="entry name" value="PYP-like sensor domain (PAS domain)"/>
    <property type="match status" value="1"/>
</dbReference>
<dbReference type="Gene3D" id="1.10.287.130">
    <property type="match status" value="1"/>
</dbReference>
<dbReference type="SMART" id="SM00388">
    <property type="entry name" value="HisKA"/>
    <property type="match status" value="1"/>
</dbReference>
<dbReference type="PANTHER" id="PTHR43047">
    <property type="entry name" value="TWO-COMPONENT HISTIDINE PROTEIN KINASE"/>
    <property type="match status" value="1"/>
</dbReference>
<comment type="caution">
    <text evidence="11">The sequence shown here is derived from an EMBL/GenBank/DDBJ whole genome shotgun (WGS) entry which is preliminary data.</text>
</comment>
<dbReference type="Proteomes" id="UP000477386">
    <property type="component" value="Unassembled WGS sequence"/>
</dbReference>
<dbReference type="InterPro" id="IPR001789">
    <property type="entry name" value="Sig_transdc_resp-reg_receiver"/>
</dbReference>
<dbReference type="EMBL" id="JAAGNZ010000001">
    <property type="protein sequence ID" value="NEU66259.1"/>
    <property type="molecule type" value="Genomic_DNA"/>
</dbReference>
<keyword evidence="3 6" id="KW-0597">Phosphoprotein</keyword>
<reference evidence="11 12" key="1">
    <citation type="submission" date="2020-02" db="EMBL/GenBank/DDBJ databases">
        <title>Draft genome sequence of two Spirosoma agri KCTC 52727 and Spirosoma terrae KCTC 52035.</title>
        <authorList>
            <person name="Rojas J."/>
            <person name="Ambika Manirajan B."/>
            <person name="Ratering S."/>
            <person name="Suarez C."/>
            <person name="Schnell S."/>
        </authorList>
    </citation>
    <scope>NUCLEOTIDE SEQUENCE [LARGE SCALE GENOMIC DNA]</scope>
    <source>
        <strain evidence="11 12">KCTC 52727</strain>
    </source>
</reference>
<dbReference type="InterPro" id="IPR036890">
    <property type="entry name" value="HATPase_C_sf"/>
</dbReference>
<evidence type="ECO:0000259" key="8">
    <source>
        <dbReference type="PROSITE" id="PS50109"/>
    </source>
</evidence>
<evidence type="ECO:0000259" key="10">
    <source>
        <dbReference type="PROSITE" id="PS50113"/>
    </source>
</evidence>
<evidence type="ECO:0000256" key="6">
    <source>
        <dbReference type="PROSITE-ProRule" id="PRU00169"/>
    </source>
</evidence>
<evidence type="ECO:0000313" key="12">
    <source>
        <dbReference type="Proteomes" id="UP000477386"/>
    </source>
</evidence>
<dbReference type="SUPFAM" id="SSF47384">
    <property type="entry name" value="Homodimeric domain of signal transducing histidine kinase"/>
    <property type="match status" value="1"/>
</dbReference>
<feature type="domain" description="PAC" evidence="10">
    <location>
        <begin position="216"/>
        <end position="268"/>
    </location>
</feature>
<dbReference type="InterPro" id="IPR036097">
    <property type="entry name" value="HisK_dim/P_sf"/>
</dbReference>
<dbReference type="GO" id="GO:0000155">
    <property type="term" value="F:phosphorelay sensor kinase activity"/>
    <property type="evidence" value="ECO:0007669"/>
    <property type="project" value="InterPro"/>
</dbReference>
<proteinExistence type="predicted"/>
<protein>
    <recommendedName>
        <fullName evidence="2">histidine kinase</fullName>
        <ecNumber evidence="2">2.7.13.3</ecNumber>
    </recommendedName>
</protein>
<evidence type="ECO:0000256" key="5">
    <source>
        <dbReference type="ARBA" id="ARBA00022777"/>
    </source>
</evidence>
<dbReference type="InterPro" id="IPR003594">
    <property type="entry name" value="HATPase_dom"/>
</dbReference>
<evidence type="ECO:0000313" key="11">
    <source>
        <dbReference type="EMBL" id="NEU66259.1"/>
    </source>
</evidence>
<dbReference type="InterPro" id="IPR000700">
    <property type="entry name" value="PAS-assoc_C"/>
</dbReference>
<dbReference type="InterPro" id="IPR003661">
    <property type="entry name" value="HisK_dim/P_dom"/>
</dbReference>
<evidence type="ECO:0000259" key="9">
    <source>
        <dbReference type="PROSITE" id="PS50110"/>
    </source>
</evidence>
<keyword evidence="12" id="KW-1185">Reference proteome</keyword>
<feature type="domain" description="Response regulatory" evidence="9">
    <location>
        <begin position="1"/>
        <end position="118"/>
    </location>
</feature>
<comment type="catalytic activity">
    <reaction evidence="1">
        <text>ATP + protein L-histidine = ADP + protein N-phospho-L-histidine.</text>
        <dbReference type="EC" id="2.7.13.3"/>
    </reaction>
</comment>
<dbReference type="PRINTS" id="PR00344">
    <property type="entry name" value="BCTRLSENSOR"/>
</dbReference>
<dbReference type="InterPro" id="IPR004358">
    <property type="entry name" value="Sig_transdc_His_kin-like_C"/>
</dbReference>